<name>A0ACC2MW69_PERAE</name>
<organism evidence="1 2">
    <name type="scientific">Persea americana</name>
    <name type="common">Avocado</name>
    <dbReference type="NCBI Taxonomy" id="3435"/>
    <lineage>
        <taxon>Eukaryota</taxon>
        <taxon>Viridiplantae</taxon>
        <taxon>Streptophyta</taxon>
        <taxon>Embryophyta</taxon>
        <taxon>Tracheophyta</taxon>
        <taxon>Spermatophyta</taxon>
        <taxon>Magnoliopsida</taxon>
        <taxon>Magnoliidae</taxon>
        <taxon>Laurales</taxon>
        <taxon>Lauraceae</taxon>
        <taxon>Persea</taxon>
    </lineage>
</organism>
<comment type="caution">
    <text evidence="1">The sequence shown here is derived from an EMBL/GenBank/DDBJ whole genome shotgun (WGS) entry which is preliminary data.</text>
</comment>
<gene>
    <name evidence="1" type="ORF">MRB53_002913</name>
</gene>
<dbReference type="Proteomes" id="UP001234297">
    <property type="component" value="Chromosome 1"/>
</dbReference>
<accession>A0ACC2MW69</accession>
<evidence type="ECO:0000313" key="2">
    <source>
        <dbReference type="Proteomes" id="UP001234297"/>
    </source>
</evidence>
<sequence>MEDREPEAEKGGPSAAEEALGSSLTMEKVAAAKQYIENHYRAQMKNIQDRKERRWVLERKLATSHVSAEEQINLIKDLERKETEYMRLKRHKICVDDFELLTIIGRGAFGEVRLCREKSSGNIYAMKKLKKSEMLSRGQVEHVKAERNLLAEVASHCIVKLYYSFQDAEYLYLIMEYLPGGDMMTLLMREDTLTESVARFYIAQSVLAIESIHKHNYIHRDIKPDNLLLDKSGHMKLSDFGLCKPLDCRTLSALNENEPISDENLRESMDIDGCFPDANNGSRWKSPQEQLQHWQINRRKLAFSTVGTPDYIAPEVLLKKGYGIECDWWSLGAIMYEMLVGYPPFYSDDPITTCRKIVHWRNHLKFPEESRLTPEAKDLICRLLCDVDHRLGTRGADQIKSHPWFKDVVWDKLYEMDAAFKPEVNGELDTQNFMKFDDLDPPRQARTGSGSRKAHITPKDLNFVGYTYKNFEAVKGLHQPFERKGSTSPRQPSIDSVFGDSAPDFSRKSTMEETDTQMLWSGEQITKLCPGCPDVAMFKLKHVIGFGGLPNERLGSCRTPRVHFITVPLTYMWATPSSGSGSLQHDLWLQFILYPPFRRFLRASSSTPSINLHQLFDELIHRSEAEKQRFLHPPMASLMSLSPILSFPSNKVNPTSTYTPWGKSYLSISRSRENHKHRLRRNVKAPIEGDLLLEKDFATVGHPDGIGVVSIHHVGLLCKNLEKSLDFYQNLLGLKLNEARPHDKLPYRGAWLWVGSEMIHLMELPNPDPLTGRPEHGGRDRHACIAIRDVSKLKSIFDKAGITYTLSRSGRPAIFSRDPDGNALDFSISLFLEIVRRTGSDVFAFGLNVMIGCTGTLETACGEAGKFIMRNGPVDDSG</sequence>
<proteinExistence type="predicted"/>
<reference evidence="1 2" key="1">
    <citation type="journal article" date="2022" name="Hortic Res">
        <title>A haplotype resolved chromosomal level avocado genome allows analysis of novel avocado genes.</title>
        <authorList>
            <person name="Nath O."/>
            <person name="Fletcher S.J."/>
            <person name="Hayward A."/>
            <person name="Shaw L.M."/>
            <person name="Masouleh A.K."/>
            <person name="Furtado A."/>
            <person name="Henry R.J."/>
            <person name="Mitter N."/>
        </authorList>
    </citation>
    <scope>NUCLEOTIDE SEQUENCE [LARGE SCALE GENOMIC DNA]</scope>
    <source>
        <strain evidence="2">cv. Hass</strain>
    </source>
</reference>
<evidence type="ECO:0000313" key="1">
    <source>
        <dbReference type="EMBL" id="KAJ8649890.1"/>
    </source>
</evidence>
<protein>
    <submittedName>
        <fullName evidence="1">Uncharacterized protein</fullName>
    </submittedName>
</protein>
<dbReference type="EMBL" id="CM056809">
    <property type="protein sequence ID" value="KAJ8649890.1"/>
    <property type="molecule type" value="Genomic_DNA"/>
</dbReference>
<keyword evidence="2" id="KW-1185">Reference proteome</keyword>